<dbReference type="InterPro" id="IPR025110">
    <property type="entry name" value="AMP-bd_C"/>
</dbReference>
<evidence type="ECO:0000313" key="3">
    <source>
        <dbReference type="EMBL" id="GJD51715.1"/>
    </source>
</evidence>
<dbReference type="InterPro" id="IPR020845">
    <property type="entry name" value="AMP-binding_CS"/>
</dbReference>
<keyword evidence="3" id="KW-0436">Ligase</keyword>
<gene>
    <name evidence="3" type="primary">lcfB_5</name>
    <name evidence="3" type="ORF">OPKNFCMD_4470</name>
</gene>
<feature type="domain" description="AMP-dependent synthetase/ligase" evidence="1">
    <location>
        <begin position="9"/>
        <end position="368"/>
    </location>
</feature>
<organism evidence="3 4">
    <name type="scientific">Methylobacterium crusticola</name>
    <dbReference type="NCBI Taxonomy" id="1697972"/>
    <lineage>
        <taxon>Bacteria</taxon>
        <taxon>Pseudomonadati</taxon>
        <taxon>Pseudomonadota</taxon>
        <taxon>Alphaproteobacteria</taxon>
        <taxon>Hyphomicrobiales</taxon>
        <taxon>Methylobacteriaceae</taxon>
        <taxon>Methylobacterium</taxon>
    </lineage>
</organism>
<accession>A0ABQ4R432</accession>
<dbReference type="Pfam" id="PF13193">
    <property type="entry name" value="AMP-binding_C"/>
    <property type="match status" value="1"/>
</dbReference>
<proteinExistence type="predicted"/>
<dbReference type="PROSITE" id="PS00455">
    <property type="entry name" value="AMP_BINDING"/>
    <property type="match status" value="1"/>
</dbReference>
<reference evidence="3" key="1">
    <citation type="journal article" date="2021" name="Front. Microbiol.">
        <title>Comprehensive Comparative Genomics and Phenotyping of Methylobacterium Species.</title>
        <authorList>
            <person name="Alessa O."/>
            <person name="Ogura Y."/>
            <person name="Fujitani Y."/>
            <person name="Takami H."/>
            <person name="Hayashi T."/>
            <person name="Sahin N."/>
            <person name="Tani A."/>
        </authorList>
    </citation>
    <scope>NUCLEOTIDE SEQUENCE</scope>
    <source>
        <strain evidence="3">KCTC 52305</strain>
    </source>
</reference>
<dbReference type="InterPro" id="IPR000873">
    <property type="entry name" value="AMP-dep_synth/lig_dom"/>
</dbReference>
<evidence type="ECO:0000259" key="1">
    <source>
        <dbReference type="Pfam" id="PF00501"/>
    </source>
</evidence>
<sequence>MNIASVLANTARAQGDDPAVFLGERPVWTYREMARRAAALGGGFRRRFGVTRGDHVLLWGPNSPEYLEVMFAAWFAGAAIVPVNVALHQREVASIAENCGAKTCFVPMAKIGALEACMTSGPHVRILPLERTALHDLHGDECDHAEIDISDTAWIFYTSGTTGRPKGARLSHQSLLAMALAYLADVDFVSAQDSFFHLAPQSHAAGLLMLPHVMKGARNVVPDPAGFDPDEVCRLTRVFGSVTSFMSPTMLRRFIASPALDAHVIAGTRTILCGGAPLYVEDMKRALSVLGPKVWNGYGQGESPCTISALPKAWLADTSHPDFERRLASVGIARSGLEIAVWQEDGPPSRTGEGEIAVRGPIVMSGYWGNEEATAAAMRDGWLLTGDLGVIDADGLLTLKGRTKELIISGGSNIYPREVEEVLLRHPGVAEVAVIGAPDPKWGEKAVAYIVARDESEVTAADLDTLCLSNIARFKRPKEYRFVPTLPKNNAGKILRGEL</sequence>
<dbReference type="InterPro" id="IPR042099">
    <property type="entry name" value="ANL_N_sf"/>
</dbReference>
<evidence type="ECO:0000313" key="4">
    <source>
        <dbReference type="Proteomes" id="UP001055167"/>
    </source>
</evidence>
<feature type="domain" description="AMP-binding enzyme C-terminal" evidence="2">
    <location>
        <begin position="418"/>
        <end position="493"/>
    </location>
</feature>
<comment type="caution">
    <text evidence="3">The sequence shown here is derived from an EMBL/GenBank/DDBJ whole genome shotgun (WGS) entry which is preliminary data.</text>
</comment>
<dbReference type="Pfam" id="PF00501">
    <property type="entry name" value="AMP-binding"/>
    <property type="match status" value="1"/>
</dbReference>
<dbReference type="Gene3D" id="3.40.50.12780">
    <property type="entry name" value="N-terminal domain of ligase-like"/>
    <property type="match status" value="1"/>
</dbReference>
<reference evidence="3" key="2">
    <citation type="submission" date="2021-08" db="EMBL/GenBank/DDBJ databases">
        <authorList>
            <person name="Tani A."/>
            <person name="Ola A."/>
            <person name="Ogura Y."/>
            <person name="Katsura K."/>
            <person name="Hayashi T."/>
        </authorList>
    </citation>
    <scope>NUCLEOTIDE SEQUENCE</scope>
    <source>
        <strain evidence="3">KCTC 52305</strain>
    </source>
</reference>
<dbReference type="InterPro" id="IPR045851">
    <property type="entry name" value="AMP-bd_C_sf"/>
</dbReference>
<keyword evidence="4" id="KW-1185">Reference proteome</keyword>
<dbReference type="SUPFAM" id="SSF56801">
    <property type="entry name" value="Acetyl-CoA synthetase-like"/>
    <property type="match status" value="1"/>
</dbReference>
<evidence type="ECO:0000259" key="2">
    <source>
        <dbReference type="Pfam" id="PF13193"/>
    </source>
</evidence>
<dbReference type="EMBL" id="BPQH01000015">
    <property type="protein sequence ID" value="GJD51715.1"/>
    <property type="molecule type" value="Genomic_DNA"/>
</dbReference>
<name>A0ABQ4R432_9HYPH</name>
<dbReference type="PANTHER" id="PTHR43767">
    <property type="entry name" value="LONG-CHAIN-FATTY-ACID--COA LIGASE"/>
    <property type="match status" value="1"/>
</dbReference>
<dbReference type="GO" id="GO:0016874">
    <property type="term" value="F:ligase activity"/>
    <property type="evidence" value="ECO:0007669"/>
    <property type="project" value="UniProtKB-KW"/>
</dbReference>
<dbReference type="Gene3D" id="3.30.300.30">
    <property type="match status" value="1"/>
</dbReference>
<dbReference type="InterPro" id="IPR050237">
    <property type="entry name" value="ATP-dep_AMP-bd_enzyme"/>
</dbReference>
<dbReference type="RefSeq" id="WP_128564358.1">
    <property type="nucleotide sequence ID" value="NZ_BPQH01000015.1"/>
</dbReference>
<dbReference type="PANTHER" id="PTHR43767:SF1">
    <property type="entry name" value="NONRIBOSOMAL PEPTIDE SYNTHASE PES1 (EUROFUNG)-RELATED"/>
    <property type="match status" value="1"/>
</dbReference>
<protein>
    <submittedName>
        <fullName evidence="3">Long-chain-fatty-acid--CoA ligase</fullName>
    </submittedName>
</protein>
<dbReference type="Proteomes" id="UP001055167">
    <property type="component" value="Unassembled WGS sequence"/>
</dbReference>